<evidence type="ECO:0008006" key="3">
    <source>
        <dbReference type="Google" id="ProtNLM"/>
    </source>
</evidence>
<gene>
    <name evidence="1" type="ORF">FPPS064S07_01149</name>
</gene>
<evidence type="ECO:0000313" key="2">
    <source>
        <dbReference type="Proteomes" id="UP000406184"/>
    </source>
</evidence>
<dbReference type="AlphaFoldDB" id="A0A564U8D3"/>
<name>A0A564U8D3_9FIRM</name>
<keyword evidence="2" id="KW-1185">Reference proteome</keyword>
<dbReference type="EMBL" id="CABHMY010000122">
    <property type="protein sequence ID" value="VUX15797.1"/>
    <property type="molecule type" value="Genomic_DNA"/>
</dbReference>
<dbReference type="InterPro" id="IPR029044">
    <property type="entry name" value="Nucleotide-diphossugar_trans"/>
</dbReference>
<dbReference type="Proteomes" id="UP000406184">
    <property type="component" value="Unassembled WGS sequence"/>
</dbReference>
<sequence>MLNELYHFATPWAKATKRQIKVNRMLGVAANALYPIYCAWSPLPKQRTTQGERMVVSLTTFPLRIGKVHLTIQSILRQSRPANRILLWLSKEEFPEEAQLPANLLRLKEKGLDIRFCDNIRSFKKVFYTAQEFENDVIVTADDDALYPENWLEGLWDTHEKYPGCVCCYRAHEIAFEGGRVAPYQEWHGLSPDKKGPSEALFPVGVGGVLYPAGYFSGIEFDSGKIMKLCPTADDMWLKIVGAQKRIPAVKVSTNSKEWFTIRNSQRQCLMSVNTAGRMRNDEALQNLMEYYHVTVEMLGGTSTEQKGKG</sequence>
<dbReference type="SUPFAM" id="SSF53448">
    <property type="entry name" value="Nucleotide-diphospho-sugar transferases"/>
    <property type="match status" value="1"/>
</dbReference>
<proteinExistence type="predicted"/>
<protein>
    <recommendedName>
        <fullName evidence="3">Glycosyltransferase</fullName>
    </recommendedName>
</protein>
<dbReference type="CDD" id="cd00761">
    <property type="entry name" value="Glyco_tranf_GTA_type"/>
    <property type="match status" value="1"/>
</dbReference>
<dbReference type="RefSeq" id="WP_158399302.1">
    <property type="nucleotide sequence ID" value="NZ_CABHMY010000122.1"/>
</dbReference>
<reference evidence="1 2" key="1">
    <citation type="submission" date="2019-07" db="EMBL/GenBank/DDBJ databases">
        <authorList>
            <person name="Hibberd C M."/>
            <person name="Gehrig L. J."/>
            <person name="Chang H.-W."/>
            <person name="Venkatesh S."/>
        </authorList>
    </citation>
    <scope>NUCLEOTIDE SEQUENCE [LARGE SCALE GENOMIC DNA]</scope>
    <source>
        <strain evidence="1">Faecalibacterium_prausnitzii_JG_BgPS064</strain>
    </source>
</reference>
<accession>A0A564U8D3</accession>
<evidence type="ECO:0000313" key="1">
    <source>
        <dbReference type="EMBL" id="VUX15797.1"/>
    </source>
</evidence>
<organism evidence="1 2">
    <name type="scientific">Faecalibacterium prausnitzii</name>
    <dbReference type="NCBI Taxonomy" id="853"/>
    <lineage>
        <taxon>Bacteria</taxon>
        <taxon>Bacillati</taxon>
        <taxon>Bacillota</taxon>
        <taxon>Clostridia</taxon>
        <taxon>Eubacteriales</taxon>
        <taxon>Oscillospiraceae</taxon>
        <taxon>Faecalibacterium</taxon>
    </lineage>
</organism>